<dbReference type="GO" id="GO:0016491">
    <property type="term" value="F:oxidoreductase activity"/>
    <property type="evidence" value="ECO:0007669"/>
    <property type="project" value="UniProtKB-KW"/>
</dbReference>
<protein>
    <submittedName>
        <fullName evidence="6">Alpha/beta hydrolase</fullName>
    </submittedName>
</protein>
<accession>A0A833M2N7</accession>
<evidence type="ECO:0000256" key="2">
    <source>
        <dbReference type="ARBA" id="ARBA00010790"/>
    </source>
</evidence>
<evidence type="ECO:0000313" key="6">
    <source>
        <dbReference type="EMBL" id="KAB2933868.1"/>
    </source>
</evidence>
<keyword evidence="4" id="KW-0274">FAD</keyword>
<gene>
    <name evidence="6" type="ORF">F9K24_05205</name>
</gene>
<dbReference type="AlphaFoldDB" id="A0A833M2N7"/>
<dbReference type="GO" id="GO:0016787">
    <property type="term" value="F:hydrolase activity"/>
    <property type="evidence" value="ECO:0007669"/>
    <property type="project" value="UniProtKB-KW"/>
</dbReference>
<evidence type="ECO:0000256" key="4">
    <source>
        <dbReference type="ARBA" id="ARBA00022827"/>
    </source>
</evidence>
<evidence type="ECO:0000313" key="7">
    <source>
        <dbReference type="Proteomes" id="UP000460298"/>
    </source>
</evidence>
<evidence type="ECO:0000256" key="1">
    <source>
        <dbReference type="ARBA" id="ARBA00001974"/>
    </source>
</evidence>
<sequence>MIPQFTFVGVKEAQTTYHPFSTEDGLGLHLMRFKRKPSKDVILLSHGLTTSTDMFVMPEHENLVNFLHDNGFGDVWSLDWRGSMRHSYNLFPHRYTLDDVARYDIPAAIKTVRKEVGPDARIHAIVHCVGSITFFMSLLGGYTDGISSVITNSVSTVLKVHPWSRMKLRFAPFLIESVLRLPHVNPKASSLPGIAAGKFLAKTISLFHRECDVPECHMLSMMWGTGWPACYMHEKMDEETHKRVGDLFGATSLNYHRHIRKIVANGFLRPAQDGQRSLYRDGLNRLNMPILFMTGTENRIFLDSNVVAHEMLSKQTSDTNRAQRELFLAEGYGHQDTLMGKDVHKDVFPRFLEFLQRNTR</sequence>
<keyword evidence="6" id="KW-0378">Hydrolase</keyword>
<dbReference type="InterPro" id="IPR029058">
    <property type="entry name" value="AB_hydrolase_fold"/>
</dbReference>
<dbReference type="Gene3D" id="3.40.50.1820">
    <property type="entry name" value="alpha/beta hydrolase"/>
    <property type="match status" value="1"/>
</dbReference>
<organism evidence="6 7">
    <name type="scientific">Leptonema illini</name>
    <dbReference type="NCBI Taxonomy" id="183"/>
    <lineage>
        <taxon>Bacteria</taxon>
        <taxon>Pseudomonadati</taxon>
        <taxon>Spirochaetota</taxon>
        <taxon>Spirochaetia</taxon>
        <taxon>Leptospirales</taxon>
        <taxon>Leptospiraceae</taxon>
        <taxon>Leptonema</taxon>
    </lineage>
</organism>
<dbReference type="PANTHER" id="PTHR47470">
    <property type="entry name" value="CHOLESTEROL OXIDASE"/>
    <property type="match status" value="1"/>
</dbReference>
<keyword evidence="5" id="KW-0560">Oxidoreductase</keyword>
<evidence type="ECO:0000256" key="5">
    <source>
        <dbReference type="ARBA" id="ARBA00023002"/>
    </source>
</evidence>
<comment type="similarity">
    <text evidence="2">Belongs to the GMC oxidoreductase family.</text>
</comment>
<comment type="cofactor">
    <cofactor evidence="1">
        <name>FAD</name>
        <dbReference type="ChEBI" id="CHEBI:57692"/>
    </cofactor>
</comment>
<dbReference type="PANTHER" id="PTHR47470:SF1">
    <property type="entry name" value="FAD-DEPENDENT OXIDOREDUCTASE 2 FAD BINDING DOMAIN-CONTAINING PROTEIN"/>
    <property type="match status" value="1"/>
</dbReference>
<dbReference type="EMBL" id="WBUI01000004">
    <property type="protein sequence ID" value="KAB2933868.1"/>
    <property type="molecule type" value="Genomic_DNA"/>
</dbReference>
<comment type="caution">
    <text evidence="6">The sequence shown here is derived from an EMBL/GenBank/DDBJ whole genome shotgun (WGS) entry which is preliminary data.</text>
</comment>
<name>A0A833M2N7_9LEPT</name>
<dbReference type="Proteomes" id="UP000460298">
    <property type="component" value="Unassembled WGS sequence"/>
</dbReference>
<keyword evidence="3" id="KW-0285">Flavoprotein</keyword>
<evidence type="ECO:0000256" key="3">
    <source>
        <dbReference type="ARBA" id="ARBA00022630"/>
    </source>
</evidence>
<proteinExistence type="inferred from homology"/>
<dbReference type="SUPFAM" id="SSF53474">
    <property type="entry name" value="alpha/beta-Hydrolases"/>
    <property type="match status" value="1"/>
</dbReference>
<reference evidence="6 7" key="1">
    <citation type="submission" date="2019-10" db="EMBL/GenBank/DDBJ databases">
        <title>Extracellular Electron Transfer in a Candidatus Methanoperedens spp. Enrichment Culture.</title>
        <authorList>
            <person name="Berger S."/>
            <person name="Rangel Shaw D."/>
            <person name="Berben T."/>
            <person name="In 'T Zandt M."/>
            <person name="Frank J."/>
            <person name="Reimann J."/>
            <person name="Jetten M.S.M."/>
            <person name="Welte C.U."/>
        </authorList>
    </citation>
    <scope>NUCLEOTIDE SEQUENCE [LARGE SCALE GENOMIC DNA]</scope>
    <source>
        <strain evidence="6">SB12</strain>
    </source>
</reference>
<dbReference type="InterPro" id="IPR052542">
    <property type="entry name" value="Cholesterol_Oxidase"/>
</dbReference>